<dbReference type="AlphaFoldDB" id="A0A0B8N7E0"/>
<keyword evidence="2" id="KW-1185">Reference proteome</keyword>
<evidence type="ECO:0000313" key="1">
    <source>
        <dbReference type="EMBL" id="GAM43468.1"/>
    </source>
</evidence>
<dbReference type="Proteomes" id="UP000053095">
    <property type="component" value="Unassembled WGS sequence"/>
</dbReference>
<evidence type="ECO:0000313" key="2">
    <source>
        <dbReference type="Proteomes" id="UP000053095"/>
    </source>
</evidence>
<gene>
    <name evidence="1" type="ORF">TCE0_050r18306</name>
</gene>
<protein>
    <submittedName>
        <fullName evidence="1">Uncharacterized protein</fullName>
    </submittedName>
</protein>
<organism evidence="1 2">
    <name type="scientific">Talaromyces pinophilus</name>
    <name type="common">Penicillium pinophilum</name>
    <dbReference type="NCBI Taxonomy" id="128442"/>
    <lineage>
        <taxon>Eukaryota</taxon>
        <taxon>Fungi</taxon>
        <taxon>Dikarya</taxon>
        <taxon>Ascomycota</taxon>
        <taxon>Pezizomycotina</taxon>
        <taxon>Eurotiomycetes</taxon>
        <taxon>Eurotiomycetidae</taxon>
        <taxon>Eurotiales</taxon>
        <taxon>Trichocomaceae</taxon>
        <taxon>Talaromyces</taxon>
        <taxon>Talaromyces sect. Talaromyces</taxon>
    </lineage>
</organism>
<name>A0A0B8N7E0_TALPI</name>
<reference evidence="2" key="1">
    <citation type="journal article" date="2015" name="Genome Announc.">
        <title>Draft genome sequence of Talaromyces cellulolyticus strain Y-94, a source of lignocellulosic biomass-degrading enzymes.</title>
        <authorList>
            <person name="Fujii T."/>
            <person name="Koike H."/>
            <person name="Sawayama S."/>
            <person name="Yano S."/>
            <person name="Inoue H."/>
        </authorList>
    </citation>
    <scope>NUCLEOTIDE SEQUENCE [LARGE SCALE GENOMIC DNA]</scope>
    <source>
        <strain evidence="2">Y-94</strain>
    </source>
</reference>
<proteinExistence type="predicted"/>
<accession>A0A0B8N7E0</accession>
<feature type="non-terminal residue" evidence="1">
    <location>
        <position position="18"/>
    </location>
</feature>
<sequence length="18" mass="1961">MIVLCMIVFLTSSTNAAF</sequence>
<dbReference type="EMBL" id="DF933846">
    <property type="protein sequence ID" value="GAM43468.1"/>
    <property type="molecule type" value="Genomic_DNA"/>
</dbReference>